<dbReference type="FunFam" id="3.40.50.2000:FF:000040">
    <property type="entry name" value="UDP-glycosyltransferase 76C1"/>
    <property type="match status" value="1"/>
</dbReference>
<keyword evidence="3" id="KW-0808">Transferase</keyword>
<accession>A0AAQ3SXI0</accession>
<gene>
    <name evidence="4" type="ORF">U9M48_012264</name>
</gene>
<dbReference type="EMBL" id="CP144747">
    <property type="protein sequence ID" value="WVZ62525.1"/>
    <property type="molecule type" value="Genomic_DNA"/>
</dbReference>
<evidence type="ECO:0000313" key="5">
    <source>
        <dbReference type="Proteomes" id="UP001341281"/>
    </source>
</evidence>
<sequence>MAATVDDVPPTQTPAAPAARRRRVLMFPLPFQGHLNPMLQLAGALRARGDLDVTVFHAAFDAPDPARRPPEYRFVAVGEGVPSADLLPSGSDADFAGAVLRINDRLREPFRQALAEEEGGGGARCLVVDSNLRGMQLVAEELGVPTLVLRTGAAACLVAYLAFPALSDKGLLPPPSHDESVLDMPLEELPPLRLRDMVFSATTSHANMARCLDDLVAGTRSSSGVIFNTFQDLEGPDLHKIAGAVGVPVYPIGPLHKISSTTGATETSSLLSQDRTCLEWLDRQEEASVLYVSFGSLVSIDEAELVETAWGLAGSQVPFLWVVRHNLVSRSSSSSSRHASLQLPDGFAEATEGRGMVVPWAPQHEVLGHRSVGGFWTHSGWNSTLESVCEGVPMICRPRFADQMINMRYVQEVWRVGFELEGGLERGKVEMAARKLMCGEEGREMRKRAMDLRDKADKCIKEEGSSKSAIEMLLKRIMSF</sequence>
<dbReference type="CDD" id="cd03784">
    <property type="entry name" value="GT1_Gtf-like"/>
    <property type="match status" value="1"/>
</dbReference>
<evidence type="ECO:0000256" key="2">
    <source>
        <dbReference type="ARBA" id="ARBA00022676"/>
    </source>
</evidence>
<dbReference type="AlphaFoldDB" id="A0AAQ3SXI0"/>
<protein>
    <submittedName>
        <fullName evidence="4">Uncharacterized protein</fullName>
    </submittedName>
</protein>
<dbReference type="PANTHER" id="PTHR11926">
    <property type="entry name" value="GLUCOSYL/GLUCURONOSYL TRANSFERASES"/>
    <property type="match status" value="1"/>
</dbReference>
<proteinExistence type="inferred from homology"/>
<dbReference type="Proteomes" id="UP001341281">
    <property type="component" value="Chromosome 03"/>
</dbReference>
<organism evidence="4 5">
    <name type="scientific">Paspalum notatum var. saurae</name>
    <dbReference type="NCBI Taxonomy" id="547442"/>
    <lineage>
        <taxon>Eukaryota</taxon>
        <taxon>Viridiplantae</taxon>
        <taxon>Streptophyta</taxon>
        <taxon>Embryophyta</taxon>
        <taxon>Tracheophyta</taxon>
        <taxon>Spermatophyta</taxon>
        <taxon>Magnoliopsida</taxon>
        <taxon>Liliopsida</taxon>
        <taxon>Poales</taxon>
        <taxon>Poaceae</taxon>
        <taxon>PACMAD clade</taxon>
        <taxon>Panicoideae</taxon>
        <taxon>Andropogonodae</taxon>
        <taxon>Paspaleae</taxon>
        <taxon>Paspalinae</taxon>
        <taxon>Paspalum</taxon>
    </lineage>
</organism>
<comment type="similarity">
    <text evidence="1">Belongs to the UDP-glycosyltransferase family.</text>
</comment>
<dbReference type="Pfam" id="PF00201">
    <property type="entry name" value="UDPGT"/>
    <property type="match status" value="1"/>
</dbReference>
<keyword evidence="2" id="KW-0328">Glycosyltransferase</keyword>
<dbReference type="InterPro" id="IPR002213">
    <property type="entry name" value="UDP_glucos_trans"/>
</dbReference>
<reference evidence="4 5" key="1">
    <citation type="submission" date="2024-02" db="EMBL/GenBank/DDBJ databases">
        <title>High-quality chromosome-scale genome assembly of Pensacola bahiagrass (Paspalum notatum Flugge var. saurae).</title>
        <authorList>
            <person name="Vega J.M."/>
            <person name="Podio M."/>
            <person name="Orjuela J."/>
            <person name="Siena L.A."/>
            <person name="Pessino S.C."/>
            <person name="Combes M.C."/>
            <person name="Mariac C."/>
            <person name="Albertini E."/>
            <person name="Pupilli F."/>
            <person name="Ortiz J.P.A."/>
            <person name="Leblanc O."/>
        </authorList>
    </citation>
    <scope>NUCLEOTIDE SEQUENCE [LARGE SCALE GENOMIC DNA]</scope>
    <source>
        <strain evidence="4">R1</strain>
        <tissue evidence="4">Leaf</tissue>
    </source>
</reference>
<evidence type="ECO:0000313" key="4">
    <source>
        <dbReference type="EMBL" id="WVZ62525.1"/>
    </source>
</evidence>
<dbReference type="PANTHER" id="PTHR11926:SF1494">
    <property type="entry name" value="FLAVONOL 3-O-GLUCOSYLTRANSFERASE UGT76E12-RELATED"/>
    <property type="match status" value="1"/>
</dbReference>
<dbReference type="Gene3D" id="3.40.50.2000">
    <property type="entry name" value="Glycogen Phosphorylase B"/>
    <property type="match status" value="2"/>
</dbReference>
<dbReference type="GO" id="GO:0080044">
    <property type="term" value="F:quercetin 7-O-glucosyltransferase activity"/>
    <property type="evidence" value="ECO:0007669"/>
    <property type="project" value="TreeGrafter"/>
</dbReference>
<dbReference type="GO" id="GO:0080043">
    <property type="term" value="F:quercetin 3-O-glucosyltransferase activity"/>
    <property type="evidence" value="ECO:0007669"/>
    <property type="project" value="TreeGrafter"/>
</dbReference>
<keyword evidence="5" id="KW-1185">Reference proteome</keyword>
<name>A0AAQ3SXI0_PASNO</name>
<evidence type="ECO:0000256" key="3">
    <source>
        <dbReference type="ARBA" id="ARBA00022679"/>
    </source>
</evidence>
<evidence type="ECO:0000256" key="1">
    <source>
        <dbReference type="ARBA" id="ARBA00009995"/>
    </source>
</evidence>
<dbReference type="SUPFAM" id="SSF53756">
    <property type="entry name" value="UDP-Glycosyltransferase/glycogen phosphorylase"/>
    <property type="match status" value="1"/>
</dbReference>